<protein>
    <submittedName>
        <fullName evidence="1">Uncharacterized protein</fullName>
    </submittedName>
</protein>
<organism evidence="1">
    <name type="scientific">bioreactor metagenome</name>
    <dbReference type="NCBI Taxonomy" id="1076179"/>
    <lineage>
        <taxon>unclassified sequences</taxon>
        <taxon>metagenomes</taxon>
        <taxon>ecological metagenomes</taxon>
    </lineage>
</organism>
<sequence>MNAAGTRSDKMFNSVPDYKNFISLSPVLIEGENYETEDEVTAIITYRGFNGATVSKTINIEIGAFVPDGPEGR</sequence>
<dbReference type="AlphaFoldDB" id="A0A645JKW4"/>
<reference evidence="1" key="1">
    <citation type="submission" date="2019-08" db="EMBL/GenBank/DDBJ databases">
        <authorList>
            <person name="Kucharzyk K."/>
            <person name="Murdoch R.W."/>
            <person name="Higgins S."/>
            <person name="Loffler F."/>
        </authorList>
    </citation>
    <scope>NUCLEOTIDE SEQUENCE</scope>
</reference>
<accession>A0A645JKW4</accession>
<name>A0A645JKW4_9ZZZZ</name>
<gene>
    <name evidence="1" type="ORF">SDC9_212089</name>
</gene>
<evidence type="ECO:0000313" key="1">
    <source>
        <dbReference type="EMBL" id="MPN64318.1"/>
    </source>
</evidence>
<dbReference type="EMBL" id="VSSQ01145013">
    <property type="protein sequence ID" value="MPN64318.1"/>
    <property type="molecule type" value="Genomic_DNA"/>
</dbReference>
<proteinExistence type="predicted"/>
<comment type="caution">
    <text evidence="1">The sequence shown here is derived from an EMBL/GenBank/DDBJ whole genome shotgun (WGS) entry which is preliminary data.</text>
</comment>